<comment type="subcellular location">
    <subcellularLocation>
        <location evidence="1">Cell membrane</location>
        <topology evidence="1">Multi-pass membrane protein</topology>
    </subcellularLocation>
</comment>
<keyword evidence="3 6" id="KW-1133">Transmembrane helix</keyword>
<dbReference type="InterPro" id="IPR036259">
    <property type="entry name" value="MFS_trans_sf"/>
</dbReference>
<dbReference type="Pfam" id="PF07690">
    <property type="entry name" value="MFS_1"/>
    <property type="match status" value="1"/>
</dbReference>
<feature type="transmembrane region" description="Helical" evidence="6">
    <location>
        <begin position="298"/>
        <end position="316"/>
    </location>
</feature>
<sequence>MSVADKGEVKGEVGTGRQEVTPAGPLRTNPTWWRWLAAASLARLPQTMLPVALVLTAHAATGSFVGSGLLSGASALTYAVCAPWRGRQMDRATLPRALGWSLLGSTAGLVTTAIAAAAGAPLGVLLVLVVVAAGCGAGVTGAYRSLLPYVLHPAHLKQAYAIDAVAVQLAWIGGPALASVVAALVGPQACVGAVAAVVATGALLSSTLPRREPVSDSRQSTPVRTMLVRLWVPLLLNAGIGVNLGALDVALPALLAGHGRPTTQGGLVLAGIFATSAVSGSVYAALPATAPLRRARTLTVAWTLTAVYGLLIAVAAGMPALWLALACFLTAGLAFAPGDTAAMLLVPEQIEEDRLAEAFGYFAAFGYLGTAAAGPVAGWLVTHFGAEAGLLLAGLAPLLSALVVPLTRLRRN</sequence>
<keyword evidence="2 6" id="KW-0812">Transmembrane</keyword>
<dbReference type="PANTHER" id="PTHR23542">
    <property type="match status" value="1"/>
</dbReference>
<organism evidence="8 9">
    <name type="scientific">Streptomyces olivaceiscleroticus</name>
    <dbReference type="NCBI Taxonomy" id="68245"/>
    <lineage>
        <taxon>Bacteria</taxon>
        <taxon>Bacillati</taxon>
        <taxon>Actinomycetota</taxon>
        <taxon>Actinomycetes</taxon>
        <taxon>Kitasatosporales</taxon>
        <taxon>Streptomycetaceae</taxon>
        <taxon>Streptomyces</taxon>
    </lineage>
</organism>
<protein>
    <submittedName>
        <fullName evidence="8">MFS transporter</fullName>
    </submittedName>
</protein>
<dbReference type="EMBL" id="BAAABY010000054">
    <property type="protein sequence ID" value="GAA0495284.1"/>
    <property type="molecule type" value="Genomic_DNA"/>
</dbReference>
<feature type="transmembrane region" description="Helical" evidence="6">
    <location>
        <begin position="230"/>
        <end position="255"/>
    </location>
</feature>
<dbReference type="PROSITE" id="PS50850">
    <property type="entry name" value="MFS"/>
    <property type="match status" value="1"/>
</dbReference>
<evidence type="ECO:0000256" key="2">
    <source>
        <dbReference type="ARBA" id="ARBA00022692"/>
    </source>
</evidence>
<accession>A0ABN1BDA2</accession>
<feature type="compositionally biased region" description="Basic and acidic residues" evidence="5">
    <location>
        <begin position="1"/>
        <end position="11"/>
    </location>
</feature>
<comment type="caution">
    <text evidence="8">The sequence shown here is derived from an EMBL/GenBank/DDBJ whole genome shotgun (WGS) entry which is preliminary data.</text>
</comment>
<proteinExistence type="predicted"/>
<dbReference type="InterPro" id="IPR020846">
    <property type="entry name" value="MFS_dom"/>
</dbReference>
<dbReference type="InterPro" id="IPR011701">
    <property type="entry name" value="MFS"/>
</dbReference>
<dbReference type="PANTHER" id="PTHR23542:SF1">
    <property type="entry name" value="MAJOR FACILITATOR SUPERFAMILY (MFS) PROFILE DOMAIN-CONTAINING PROTEIN"/>
    <property type="match status" value="1"/>
</dbReference>
<keyword evidence="4 6" id="KW-0472">Membrane</keyword>
<name>A0ABN1BDA2_9ACTN</name>
<feature type="region of interest" description="Disordered" evidence="5">
    <location>
        <begin position="1"/>
        <end position="25"/>
    </location>
</feature>
<evidence type="ECO:0000256" key="6">
    <source>
        <dbReference type="SAM" id="Phobius"/>
    </source>
</evidence>
<evidence type="ECO:0000259" key="7">
    <source>
        <dbReference type="PROSITE" id="PS50850"/>
    </source>
</evidence>
<feature type="domain" description="Major facilitator superfamily (MFS) profile" evidence="7">
    <location>
        <begin position="229"/>
        <end position="412"/>
    </location>
</feature>
<dbReference type="Proteomes" id="UP001500909">
    <property type="component" value="Unassembled WGS sequence"/>
</dbReference>
<evidence type="ECO:0000256" key="3">
    <source>
        <dbReference type="ARBA" id="ARBA00022989"/>
    </source>
</evidence>
<feature type="transmembrane region" description="Helical" evidence="6">
    <location>
        <begin position="159"/>
        <end position="185"/>
    </location>
</feature>
<feature type="transmembrane region" description="Helical" evidence="6">
    <location>
        <begin position="267"/>
        <end position="286"/>
    </location>
</feature>
<dbReference type="SUPFAM" id="SSF103473">
    <property type="entry name" value="MFS general substrate transporter"/>
    <property type="match status" value="1"/>
</dbReference>
<evidence type="ECO:0000313" key="8">
    <source>
        <dbReference type="EMBL" id="GAA0495284.1"/>
    </source>
</evidence>
<feature type="transmembrane region" description="Helical" evidence="6">
    <location>
        <begin position="322"/>
        <end position="346"/>
    </location>
</feature>
<evidence type="ECO:0000256" key="1">
    <source>
        <dbReference type="ARBA" id="ARBA00004651"/>
    </source>
</evidence>
<feature type="transmembrane region" description="Helical" evidence="6">
    <location>
        <begin position="97"/>
        <end position="118"/>
    </location>
</feature>
<evidence type="ECO:0000256" key="5">
    <source>
        <dbReference type="SAM" id="MobiDB-lite"/>
    </source>
</evidence>
<feature type="transmembrane region" description="Helical" evidence="6">
    <location>
        <begin position="124"/>
        <end position="147"/>
    </location>
</feature>
<dbReference type="Gene3D" id="1.20.1250.20">
    <property type="entry name" value="MFS general substrate transporter like domains"/>
    <property type="match status" value="1"/>
</dbReference>
<feature type="transmembrane region" description="Helical" evidence="6">
    <location>
        <begin position="388"/>
        <end position="407"/>
    </location>
</feature>
<gene>
    <name evidence="8" type="ORF">GCM10010361_70860</name>
</gene>
<feature type="transmembrane region" description="Helical" evidence="6">
    <location>
        <begin position="358"/>
        <end position="382"/>
    </location>
</feature>
<feature type="transmembrane region" description="Helical" evidence="6">
    <location>
        <begin position="51"/>
        <end position="76"/>
    </location>
</feature>
<evidence type="ECO:0000313" key="9">
    <source>
        <dbReference type="Proteomes" id="UP001500909"/>
    </source>
</evidence>
<reference evidence="8 9" key="1">
    <citation type="journal article" date="2019" name="Int. J. Syst. Evol. Microbiol.">
        <title>The Global Catalogue of Microorganisms (GCM) 10K type strain sequencing project: providing services to taxonomists for standard genome sequencing and annotation.</title>
        <authorList>
            <consortium name="The Broad Institute Genomics Platform"/>
            <consortium name="The Broad Institute Genome Sequencing Center for Infectious Disease"/>
            <person name="Wu L."/>
            <person name="Ma J."/>
        </authorList>
    </citation>
    <scope>NUCLEOTIDE SEQUENCE [LARGE SCALE GENOMIC DNA]</scope>
    <source>
        <strain evidence="8 9">JCM 4805</strain>
    </source>
</reference>
<feature type="transmembrane region" description="Helical" evidence="6">
    <location>
        <begin position="191"/>
        <end position="209"/>
    </location>
</feature>
<keyword evidence="9" id="KW-1185">Reference proteome</keyword>
<evidence type="ECO:0000256" key="4">
    <source>
        <dbReference type="ARBA" id="ARBA00023136"/>
    </source>
</evidence>